<organism evidence="3 4">
    <name type="scientific">Sphaerulina musiva (strain SO2202)</name>
    <name type="common">Poplar stem canker fungus</name>
    <name type="synonym">Septoria musiva</name>
    <dbReference type="NCBI Taxonomy" id="692275"/>
    <lineage>
        <taxon>Eukaryota</taxon>
        <taxon>Fungi</taxon>
        <taxon>Dikarya</taxon>
        <taxon>Ascomycota</taxon>
        <taxon>Pezizomycotina</taxon>
        <taxon>Dothideomycetes</taxon>
        <taxon>Dothideomycetidae</taxon>
        <taxon>Mycosphaerellales</taxon>
        <taxon>Mycosphaerellaceae</taxon>
        <taxon>Sphaerulina</taxon>
    </lineage>
</organism>
<evidence type="ECO:0000313" key="4">
    <source>
        <dbReference type="Proteomes" id="UP000016931"/>
    </source>
</evidence>
<dbReference type="OrthoDB" id="539213at2759"/>
<gene>
    <name evidence="3" type="ORF">SEPMUDRAFT_147750</name>
</gene>
<keyword evidence="2" id="KW-0472">Membrane</keyword>
<reference evidence="3 4" key="1">
    <citation type="journal article" date="2012" name="PLoS Pathog.">
        <title>Diverse lifestyles and strategies of plant pathogenesis encoded in the genomes of eighteen Dothideomycetes fungi.</title>
        <authorList>
            <person name="Ohm R.A."/>
            <person name="Feau N."/>
            <person name="Henrissat B."/>
            <person name="Schoch C.L."/>
            <person name="Horwitz B.A."/>
            <person name="Barry K.W."/>
            <person name="Condon B.J."/>
            <person name="Copeland A.C."/>
            <person name="Dhillon B."/>
            <person name="Glaser F."/>
            <person name="Hesse C.N."/>
            <person name="Kosti I."/>
            <person name="LaButti K."/>
            <person name="Lindquist E.A."/>
            <person name="Lucas S."/>
            <person name="Salamov A.A."/>
            <person name="Bradshaw R.E."/>
            <person name="Ciuffetti L."/>
            <person name="Hamelin R.C."/>
            <person name="Kema G.H.J."/>
            <person name="Lawrence C."/>
            <person name="Scott J.A."/>
            <person name="Spatafora J.W."/>
            <person name="Turgeon B.G."/>
            <person name="de Wit P.J.G.M."/>
            <person name="Zhong S."/>
            <person name="Goodwin S.B."/>
            <person name="Grigoriev I.V."/>
        </authorList>
    </citation>
    <scope>NUCLEOTIDE SEQUENCE [LARGE SCALE GENOMIC DNA]</scope>
    <source>
        <strain evidence="3 4">SO2202</strain>
    </source>
</reference>
<dbReference type="SMART" id="SM00248">
    <property type="entry name" value="ANK"/>
    <property type="match status" value="2"/>
</dbReference>
<sequence length="160" mass="17558">MNASPLLEAFPLCWNAIHHAVFYGNIETFELLLGYFENAATNVKDIRGWTLLHIAGEAGHMEILCRLMELGADPLCAALPYNSHMAPALFEKRCTVFDVIIASHDSITAGHLLEALGTGPSTLRSSKSQRLRIVEPGTAQFVALVCLLGATFIMAMWLHH</sequence>
<dbReference type="Gene3D" id="1.25.40.20">
    <property type="entry name" value="Ankyrin repeat-containing domain"/>
    <property type="match status" value="1"/>
</dbReference>
<feature type="repeat" description="ANK" evidence="1">
    <location>
        <begin position="47"/>
        <end position="73"/>
    </location>
</feature>
<dbReference type="PROSITE" id="PS50088">
    <property type="entry name" value="ANK_REPEAT"/>
    <property type="match status" value="1"/>
</dbReference>
<protein>
    <submittedName>
        <fullName evidence="3">Uncharacterized protein</fullName>
    </submittedName>
</protein>
<keyword evidence="2" id="KW-0812">Transmembrane</keyword>
<dbReference type="InterPro" id="IPR036770">
    <property type="entry name" value="Ankyrin_rpt-contain_sf"/>
</dbReference>
<keyword evidence="1" id="KW-0040">ANK repeat</keyword>
<dbReference type="HOGENOM" id="CLU_1653222_0_0_1"/>
<dbReference type="RefSeq" id="XP_016764202.1">
    <property type="nucleotide sequence ID" value="XM_016904501.1"/>
</dbReference>
<dbReference type="InterPro" id="IPR002110">
    <property type="entry name" value="Ankyrin_rpt"/>
</dbReference>
<feature type="transmembrane region" description="Helical" evidence="2">
    <location>
        <begin position="137"/>
        <end position="158"/>
    </location>
</feature>
<name>M3C751_SPHMS</name>
<dbReference type="Proteomes" id="UP000016931">
    <property type="component" value="Unassembled WGS sequence"/>
</dbReference>
<dbReference type="SUPFAM" id="SSF48403">
    <property type="entry name" value="Ankyrin repeat"/>
    <property type="match status" value="1"/>
</dbReference>
<evidence type="ECO:0000313" key="3">
    <source>
        <dbReference type="EMBL" id="EMF16081.1"/>
    </source>
</evidence>
<dbReference type="eggNOG" id="KOG4177">
    <property type="taxonomic scope" value="Eukaryota"/>
</dbReference>
<dbReference type="PROSITE" id="PS50297">
    <property type="entry name" value="ANK_REP_REGION"/>
    <property type="match status" value="1"/>
</dbReference>
<dbReference type="STRING" id="692275.M3C751"/>
<keyword evidence="4" id="KW-1185">Reference proteome</keyword>
<evidence type="ECO:0000256" key="1">
    <source>
        <dbReference type="PROSITE-ProRule" id="PRU00023"/>
    </source>
</evidence>
<evidence type="ECO:0000256" key="2">
    <source>
        <dbReference type="SAM" id="Phobius"/>
    </source>
</evidence>
<accession>M3C751</accession>
<dbReference type="GeneID" id="27901638"/>
<dbReference type="Pfam" id="PF12796">
    <property type="entry name" value="Ank_2"/>
    <property type="match status" value="1"/>
</dbReference>
<dbReference type="EMBL" id="KB456261">
    <property type="protein sequence ID" value="EMF16081.1"/>
    <property type="molecule type" value="Genomic_DNA"/>
</dbReference>
<dbReference type="AlphaFoldDB" id="M3C751"/>
<keyword evidence="2" id="KW-1133">Transmembrane helix</keyword>
<proteinExistence type="predicted"/>